<accession>A0A9P6XCF1</accession>
<keyword evidence="2" id="KW-0175">Coiled coil</keyword>
<dbReference type="PANTHER" id="PTHR47219">
    <property type="entry name" value="RAB GTPASE-ACTIVATING PROTEIN 1-LIKE"/>
    <property type="match status" value="1"/>
</dbReference>
<feature type="region of interest" description="Disordered" evidence="3">
    <location>
        <begin position="427"/>
        <end position="457"/>
    </location>
</feature>
<proteinExistence type="predicted"/>
<dbReference type="Gene3D" id="1.10.472.80">
    <property type="entry name" value="Ypt/Rab-GAP domain of gyp1p, domain 3"/>
    <property type="match status" value="1"/>
</dbReference>
<dbReference type="FunFam" id="1.10.472.80:FF:000027">
    <property type="entry name" value="GTPase activating protein (Evi5)"/>
    <property type="match status" value="1"/>
</dbReference>
<evidence type="ECO:0000313" key="5">
    <source>
        <dbReference type="EMBL" id="KAG1310555.1"/>
    </source>
</evidence>
<dbReference type="InterPro" id="IPR000195">
    <property type="entry name" value="Rab-GAP-TBC_dom"/>
</dbReference>
<dbReference type="EMBL" id="JAANQT010000492">
    <property type="protein sequence ID" value="KAG1310555.1"/>
    <property type="molecule type" value="Genomic_DNA"/>
</dbReference>
<dbReference type="GO" id="GO:0031267">
    <property type="term" value="F:small GTPase binding"/>
    <property type="evidence" value="ECO:0007669"/>
    <property type="project" value="TreeGrafter"/>
</dbReference>
<dbReference type="Gene3D" id="1.10.10.750">
    <property type="entry name" value="Ypt/Rab-GAP domain of gyp1p, domain 1"/>
    <property type="match status" value="1"/>
</dbReference>
<dbReference type="InterPro" id="IPR050302">
    <property type="entry name" value="Rab_GAP_TBC_domain"/>
</dbReference>
<dbReference type="PANTHER" id="PTHR47219:SF9">
    <property type="entry name" value="GTPASE ACTIVATING PROTEIN AND CENTROSOME-ASSOCIATED, ISOFORM B"/>
    <property type="match status" value="1"/>
</dbReference>
<reference evidence="5" key="1">
    <citation type="journal article" date="2020" name="Microb. Genom.">
        <title>Genetic diversity of clinical and environmental Mucorales isolates obtained from an investigation of mucormycosis cases among solid organ transplant recipients.</title>
        <authorList>
            <person name="Nguyen M.H."/>
            <person name="Kaul D."/>
            <person name="Muto C."/>
            <person name="Cheng S.J."/>
            <person name="Richter R.A."/>
            <person name="Bruno V.M."/>
            <person name="Liu G."/>
            <person name="Beyhan S."/>
            <person name="Sundermann A.J."/>
            <person name="Mounaud S."/>
            <person name="Pasculle A.W."/>
            <person name="Nierman W.C."/>
            <person name="Driscoll E."/>
            <person name="Cumbie R."/>
            <person name="Clancy C.J."/>
            <person name="Dupont C.L."/>
        </authorList>
    </citation>
    <scope>NUCLEOTIDE SEQUENCE</scope>
    <source>
        <strain evidence="5">GL11</strain>
    </source>
</reference>
<dbReference type="InterPro" id="IPR035969">
    <property type="entry name" value="Rab-GAP_TBC_sf"/>
</dbReference>
<dbReference type="Gene3D" id="1.10.8.270">
    <property type="entry name" value="putative rabgap domain of human tbc1 domain family member 14 like domains"/>
    <property type="match status" value="1"/>
</dbReference>
<dbReference type="SUPFAM" id="SSF47923">
    <property type="entry name" value="Ypt/Rab-GAP domain of gyp1p"/>
    <property type="match status" value="2"/>
</dbReference>
<comment type="caution">
    <text evidence="5">The sequence shown here is derived from an EMBL/GenBank/DDBJ whole genome shotgun (WGS) entry which is preliminary data.</text>
</comment>
<evidence type="ECO:0000256" key="3">
    <source>
        <dbReference type="SAM" id="MobiDB-lite"/>
    </source>
</evidence>
<name>A0A9P6XCF1_RHIOR</name>
<dbReference type="PROSITE" id="PS50086">
    <property type="entry name" value="TBC_RABGAP"/>
    <property type="match status" value="1"/>
</dbReference>
<evidence type="ECO:0000313" key="6">
    <source>
        <dbReference type="Proteomes" id="UP000716291"/>
    </source>
</evidence>
<dbReference type="SMART" id="SM00164">
    <property type="entry name" value="TBC"/>
    <property type="match status" value="1"/>
</dbReference>
<sequence>MSTVTSCVSSPIHFSNTSPKDIQFLSNDALSRVTSSQQTDNTENSLFNRLEKENARLPPQDSTAFILAQIERQNTLLERDPKSIYIHSNELKAHFTTLQRLVQDNVNEEEDIDWGFWEAVIQDSDQVALKLPHLLSLKLHSGIPARVRGLIWQAMSKSASLHLETVYGQLCKEKSPHERIIQRDLARTFPRIEMFKQENGNGQISMKRILEAYSLYDSEVGYCQGLAFLVGPLLMNMPETQSFCVFVRLMETYEMRSMFTLHMEGLQLRLYQFSKLLFEILPDLSHHFETHGIHAAMYASQWFLTLFAYAFPINLVSRIYDIIFAEGAAETIMRIAIAILKRSTETILREMREFEDILDFVTSRKLCLPYSHNYGHLIRDAMALSHVINKEKLDILRSQYTMEQKKKPDHAMTAKLGFWKRKRTGKRNQGAEMKRASSTIHSTKTTSAATRPAQPLLRKRWSSVSTQEWSCDKTLFEEEATAQRRTSFSSLCSFNSMQITSLPLTPKSIVTDNQSMAEELEKLRRDHQRALDKVRELKYDKEDLECERDALKLTILELERRYLLDNTSSTLGSLSDLDVANNVHSSTNHFTKEKAAVDSSCQLLQNACVYHQQDSDLVHTKVKNFELEQQCEKLCQELEHVQSKFDMVNEGQMALVDKLLTTKADMDELMEEKKKKDLEWLDAVQINKALEAELERTRQLLSYFKLENQYLLVNYPLSTTAQDKIALSLPPSSRRHSLPSSTLPLVSDHPLKDFWMKLHEQKQENHTSKQVRSSLKKINRITRTSSLYGRVMDAIKPKH</sequence>
<feature type="domain" description="Rab-GAP TBC" evidence="4">
    <location>
        <begin position="142"/>
        <end position="327"/>
    </location>
</feature>
<gene>
    <name evidence="5" type="ORF">G6F64_004470</name>
</gene>
<feature type="compositionally biased region" description="Polar residues" evidence="3">
    <location>
        <begin position="436"/>
        <end position="449"/>
    </location>
</feature>
<protein>
    <recommendedName>
        <fullName evidence="4">Rab-GAP TBC domain-containing protein</fullName>
    </recommendedName>
</protein>
<feature type="coiled-coil region" evidence="2">
    <location>
        <begin position="513"/>
        <end position="561"/>
    </location>
</feature>
<dbReference type="FunFam" id="1.10.8.270:FF:000001">
    <property type="entry name" value="TBC1 domain family member 1"/>
    <property type="match status" value="1"/>
</dbReference>
<dbReference type="Pfam" id="PF00566">
    <property type="entry name" value="RabGAP-TBC"/>
    <property type="match status" value="1"/>
</dbReference>
<dbReference type="OrthoDB" id="159449at2759"/>
<keyword evidence="6" id="KW-1185">Reference proteome</keyword>
<evidence type="ECO:0000256" key="2">
    <source>
        <dbReference type="SAM" id="Coils"/>
    </source>
</evidence>
<dbReference type="Proteomes" id="UP000716291">
    <property type="component" value="Unassembled WGS sequence"/>
</dbReference>
<keyword evidence="1" id="KW-0343">GTPase activation</keyword>
<dbReference type="GO" id="GO:0005096">
    <property type="term" value="F:GTPase activator activity"/>
    <property type="evidence" value="ECO:0007669"/>
    <property type="project" value="UniProtKB-KW"/>
</dbReference>
<dbReference type="AlphaFoldDB" id="A0A9P6XCF1"/>
<evidence type="ECO:0000259" key="4">
    <source>
        <dbReference type="PROSITE" id="PS50086"/>
    </source>
</evidence>
<organism evidence="5 6">
    <name type="scientific">Rhizopus oryzae</name>
    <name type="common">Mucormycosis agent</name>
    <name type="synonym">Rhizopus arrhizus var. delemar</name>
    <dbReference type="NCBI Taxonomy" id="64495"/>
    <lineage>
        <taxon>Eukaryota</taxon>
        <taxon>Fungi</taxon>
        <taxon>Fungi incertae sedis</taxon>
        <taxon>Mucoromycota</taxon>
        <taxon>Mucoromycotina</taxon>
        <taxon>Mucoromycetes</taxon>
        <taxon>Mucorales</taxon>
        <taxon>Mucorineae</taxon>
        <taxon>Rhizopodaceae</taxon>
        <taxon>Rhizopus</taxon>
    </lineage>
</organism>
<evidence type="ECO:0000256" key="1">
    <source>
        <dbReference type="ARBA" id="ARBA00022468"/>
    </source>
</evidence>